<feature type="binding site" evidence="3">
    <location>
        <position position="69"/>
    </location>
    <ligand>
        <name>Mn(2+)</name>
        <dbReference type="ChEBI" id="CHEBI:29035"/>
    </ligand>
</feature>
<comment type="similarity">
    <text evidence="1 4">Belongs to the class-II DAHP synthase family.</text>
</comment>
<dbReference type="STRING" id="428990.SAMN06295987_101358"/>
<feature type="binding site" evidence="3">
    <location>
        <position position="108"/>
    </location>
    <ligand>
        <name>phosphoenolpyruvate</name>
        <dbReference type="ChEBI" id="CHEBI:58702"/>
    </ligand>
</feature>
<sequence>MASNWTPDGWKAQEARHLPVYGDAEKLSEVEATLAKFPPLVFAGEARELKKDLAEVAEGRGFLLQGGDCAESFAEFHPDNIRDTFRVLLQMAVVLTFASKQPVVKVGRMAGQFAKPRSAPTEKSGDLELPSYFGDIINGIEFDPETRRNDPERMLRAFSQSAATLNLLRAFAGGGYANLRQVHQWTLDHIDRSPWGEKFSQMADRIGEALDFMAACGVDPTTVPQLQGTSFYTSHEALLLPYEQALTRRDSLTGDWYDCSAHMLWIGDRTRFEGSAHVEFLRGVGNPIGMKCGPSLEPDALLRMLDTLNPSREPGRMTLISRFGHDKVEAGLPKLVRAVKAEGHPVVWSCDPMHGNVIKAESGFKTRPFERILNEVRGFFAVHRAEGTHAGGIHIEMTGQDVTECTGGAIAITDEALADRYHTHCDPRLNGAQSIELAFEMADLLNLEATAHHKQAA</sequence>
<comment type="catalytic activity">
    <reaction evidence="4">
        <text>D-erythrose 4-phosphate + phosphoenolpyruvate + H2O = 7-phospho-2-dehydro-3-deoxy-D-arabino-heptonate + phosphate</text>
        <dbReference type="Rhea" id="RHEA:14717"/>
        <dbReference type="ChEBI" id="CHEBI:15377"/>
        <dbReference type="ChEBI" id="CHEBI:16897"/>
        <dbReference type="ChEBI" id="CHEBI:43474"/>
        <dbReference type="ChEBI" id="CHEBI:58394"/>
        <dbReference type="ChEBI" id="CHEBI:58702"/>
        <dbReference type="EC" id="2.5.1.54"/>
    </reaction>
</comment>
<dbReference type="EMBL" id="FVZE01000001">
    <property type="protein sequence ID" value="SLJ86744.1"/>
    <property type="molecule type" value="Genomic_DNA"/>
</dbReference>
<dbReference type="SUPFAM" id="SSF51569">
    <property type="entry name" value="Aldolase"/>
    <property type="match status" value="1"/>
</dbReference>
<evidence type="ECO:0000313" key="5">
    <source>
        <dbReference type="EMBL" id="SLJ86744.1"/>
    </source>
</evidence>
<evidence type="ECO:0000313" key="6">
    <source>
        <dbReference type="Proteomes" id="UP000190989"/>
    </source>
</evidence>
<dbReference type="PANTHER" id="PTHR21337">
    <property type="entry name" value="PHOSPHO-2-DEHYDRO-3-DEOXYHEPTONATE ALDOLASE 1, 2"/>
    <property type="match status" value="1"/>
</dbReference>
<evidence type="ECO:0000256" key="3">
    <source>
        <dbReference type="PIRSR" id="PIRSR602480-1"/>
    </source>
</evidence>
<dbReference type="RefSeq" id="WP_054947255.1">
    <property type="nucleotide sequence ID" value="NZ_FVZE01000001.1"/>
</dbReference>
<dbReference type="Pfam" id="PF01474">
    <property type="entry name" value="DAHP_synth_2"/>
    <property type="match status" value="1"/>
</dbReference>
<comment type="cofactor">
    <cofactor evidence="3">
        <name>Mn(2+)</name>
        <dbReference type="ChEBI" id="CHEBI:29035"/>
    </cofactor>
    <cofactor evidence="3">
        <name>Co(2+)</name>
        <dbReference type="ChEBI" id="CHEBI:48828"/>
    </cofactor>
    <cofactor evidence="3">
        <name>Cd(2+)</name>
        <dbReference type="ChEBI" id="CHEBI:48775"/>
    </cofactor>
    <text evidence="3">Binds 1 divalent cation per subunit. The enzyme is active with manganese, cobalt or cadmium ions.</text>
</comment>
<keyword evidence="3" id="KW-0170">Cobalt</keyword>
<dbReference type="GO" id="GO:0009073">
    <property type="term" value="P:aromatic amino acid family biosynthetic process"/>
    <property type="evidence" value="ECO:0007669"/>
    <property type="project" value="InterPro"/>
</dbReference>
<dbReference type="GO" id="GO:0003849">
    <property type="term" value="F:3-deoxy-7-phosphoheptulonate synthase activity"/>
    <property type="evidence" value="ECO:0007669"/>
    <property type="project" value="UniProtKB-EC"/>
</dbReference>
<reference evidence="6" key="1">
    <citation type="submission" date="2017-02" db="EMBL/GenBank/DDBJ databases">
        <authorList>
            <person name="Varghese N."/>
            <person name="Submissions S."/>
        </authorList>
    </citation>
    <scope>NUCLEOTIDE SEQUENCE [LARGE SCALE GENOMIC DNA]</scope>
    <source>
        <strain evidence="6">SM117</strain>
    </source>
</reference>
<accession>A0A1U6GTE0</accession>
<feature type="binding site" evidence="3">
    <location>
        <position position="354"/>
    </location>
    <ligand>
        <name>Mn(2+)</name>
        <dbReference type="ChEBI" id="CHEBI:29035"/>
    </ligand>
</feature>
<organism evidence="5 6">
    <name type="scientific">Novosphingobium mathurense</name>
    <dbReference type="NCBI Taxonomy" id="428990"/>
    <lineage>
        <taxon>Bacteria</taxon>
        <taxon>Pseudomonadati</taxon>
        <taxon>Pseudomonadota</taxon>
        <taxon>Alphaproteobacteria</taxon>
        <taxon>Sphingomonadales</taxon>
        <taxon>Sphingomonadaceae</taxon>
        <taxon>Novosphingobium</taxon>
    </lineage>
</organism>
<evidence type="ECO:0000256" key="4">
    <source>
        <dbReference type="RuleBase" id="RU363071"/>
    </source>
</evidence>
<dbReference type="EC" id="2.5.1.54" evidence="4"/>
<keyword evidence="3" id="KW-0104">Cadmium</keyword>
<dbReference type="Gene3D" id="3.20.20.70">
    <property type="entry name" value="Aldolase class I"/>
    <property type="match status" value="1"/>
</dbReference>
<feature type="binding site" evidence="3">
    <location>
        <position position="291"/>
    </location>
    <ligand>
        <name>phosphoenolpyruvate</name>
        <dbReference type="ChEBI" id="CHEBI:58702"/>
    </ligand>
</feature>
<dbReference type="PANTHER" id="PTHR21337:SF0">
    <property type="entry name" value="PHOSPHO-2-DEHYDRO-3-DEOXYHEPTONATE ALDOLASE"/>
    <property type="match status" value="1"/>
</dbReference>
<evidence type="ECO:0000256" key="2">
    <source>
        <dbReference type="ARBA" id="ARBA00022679"/>
    </source>
</evidence>
<feature type="binding site" evidence="3">
    <location>
        <position position="322"/>
    </location>
    <ligand>
        <name>phosphoenolpyruvate</name>
        <dbReference type="ChEBI" id="CHEBI:58702"/>
    </ligand>
</feature>
<dbReference type="Proteomes" id="UP000190989">
    <property type="component" value="Unassembled WGS sequence"/>
</dbReference>
<gene>
    <name evidence="5" type="ORF">SAMN06295987_101358</name>
</gene>
<name>A0A1U6GTE0_9SPHN</name>
<dbReference type="InterPro" id="IPR013785">
    <property type="entry name" value="Aldolase_TIM"/>
</dbReference>
<dbReference type="InterPro" id="IPR002480">
    <property type="entry name" value="DAHP_synth_2"/>
</dbReference>
<dbReference type="NCBIfam" id="TIGR01358">
    <property type="entry name" value="DAHP_synth_II"/>
    <property type="match status" value="1"/>
</dbReference>
<keyword evidence="3" id="KW-0464">Manganese</keyword>
<keyword evidence="2 4" id="KW-0808">Transferase</keyword>
<feature type="binding site" evidence="3">
    <location>
        <position position="426"/>
    </location>
    <ligand>
        <name>Mn(2+)</name>
        <dbReference type="ChEBI" id="CHEBI:29035"/>
    </ligand>
</feature>
<proteinExistence type="inferred from homology"/>
<dbReference type="AlphaFoldDB" id="A0A1U6GTE0"/>
<feature type="binding site" evidence="3">
    <location>
        <position position="396"/>
    </location>
    <ligand>
        <name>Mn(2+)</name>
        <dbReference type="ChEBI" id="CHEBI:29035"/>
    </ligand>
</feature>
<protein>
    <recommendedName>
        <fullName evidence="4">Phospho-2-dehydro-3-deoxyheptonate aldolase</fullName>
        <ecNumber evidence="4">2.5.1.54</ecNumber>
    </recommendedName>
</protein>
<evidence type="ECO:0000256" key="1">
    <source>
        <dbReference type="ARBA" id="ARBA00008911"/>
    </source>
</evidence>
<keyword evidence="6" id="KW-1185">Reference proteome</keyword>